<reference evidence="1 2" key="1">
    <citation type="submission" date="2017-03" db="EMBL/GenBank/DDBJ databases">
        <title>Genome analysis of Rhizobial strains effectives or ineffectives for nitrogen fixation isolated from bean seeds.</title>
        <authorList>
            <person name="Peralta H."/>
            <person name="Aguilar-Vera A."/>
            <person name="Mora Y."/>
            <person name="Vargas-Lagunas C."/>
            <person name="Girard L."/>
            <person name="Mora J."/>
        </authorList>
    </citation>
    <scope>NUCLEOTIDE SEQUENCE [LARGE SCALE GENOMIC DNA]</scope>
    <source>
        <strain evidence="1 2">CCGM3</strain>
    </source>
</reference>
<proteinExistence type="predicted"/>
<dbReference type="OrthoDB" id="8238029at2"/>
<sequence>MSNTRPRRGKGDRGFSTRDPYEVAFFARKHGIATVDAKRIINTHGSDRDSCDKAANRLK</sequence>
<comment type="caution">
    <text evidence="1">The sequence shown here is derived from an EMBL/GenBank/DDBJ whole genome shotgun (WGS) entry which is preliminary data.</text>
</comment>
<gene>
    <name evidence="1" type="ORF">B5K06_24865</name>
</gene>
<evidence type="ECO:0000313" key="2">
    <source>
        <dbReference type="Proteomes" id="UP000254939"/>
    </source>
</evidence>
<name>A0A370KIG9_9HYPH</name>
<dbReference type="Proteomes" id="UP000254939">
    <property type="component" value="Unassembled WGS sequence"/>
</dbReference>
<protein>
    <submittedName>
        <fullName evidence="1">DUF3606 domain-containing protein</fullName>
    </submittedName>
</protein>
<dbReference type="EMBL" id="NAAC01000031">
    <property type="protein sequence ID" value="RDJ05683.1"/>
    <property type="molecule type" value="Genomic_DNA"/>
</dbReference>
<organism evidence="1 2">
    <name type="scientific">Rhizobium grahamii</name>
    <dbReference type="NCBI Taxonomy" id="1120045"/>
    <lineage>
        <taxon>Bacteria</taxon>
        <taxon>Pseudomonadati</taxon>
        <taxon>Pseudomonadota</taxon>
        <taxon>Alphaproteobacteria</taxon>
        <taxon>Hyphomicrobiales</taxon>
        <taxon>Rhizobiaceae</taxon>
        <taxon>Rhizobium/Agrobacterium group</taxon>
        <taxon>Rhizobium</taxon>
    </lineage>
</organism>
<dbReference type="AlphaFoldDB" id="A0A370KIG9"/>
<evidence type="ECO:0000313" key="1">
    <source>
        <dbReference type="EMBL" id="RDJ05683.1"/>
    </source>
</evidence>
<accession>A0A370KIG9</accession>